<sequence length="116" mass="11781">MQDLYARIAGAADTSEDVARQSVAHILAFMQAESDDPAVGRMVAETPGASEALAATDGADGSGGIMGLGARLMALGLDMGQIRAVAEELVSFSKAQLGEETVDDAIASVPALAQFV</sequence>
<gene>
    <name evidence="1" type="ORF">ACFSKQ_02805</name>
</gene>
<dbReference type="RefSeq" id="WP_209735667.1">
    <property type="nucleotide sequence ID" value="NZ_CP072611.1"/>
</dbReference>
<organism evidence="1 2">
    <name type="scientific">Aureimonas populi</name>
    <dbReference type="NCBI Taxonomy" id="1701758"/>
    <lineage>
        <taxon>Bacteria</taxon>
        <taxon>Pseudomonadati</taxon>
        <taxon>Pseudomonadota</taxon>
        <taxon>Alphaproteobacteria</taxon>
        <taxon>Hyphomicrobiales</taxon>
        <taxon>Aurantimonadaceae</taxon>
        <taxon>Aureimonas</taxon>
    </lineage>
</organism>
<evidence type="ECO:0000313" key="1">
    <source>
        <dbReference type="EMBL" id="MFD2236393.1"/>
    </source>
</evidence>
<comment type="caution">
    <text evidence="1">The sequence shown here is derived from an EMBL/GenBank/DDBJ whole genome shotgun (WGS) entry which is preliminary data.</text>
</comment>
<evidence type="ECO:0000313" key="2">
    <source>
        <dbReference type="Proteomes" id="UP001597371"/>
    </source>
</evidence>
<reference evidence="2" key="1">
    <citation type="journal article" date="2019" name="Int. J. Syst. Evol. Microbiol.">
        <title>The Global Catalogue of Microorganisms (GCM) 10K type strain sequencing project: providing services to taxonomists for standard genome sequencing and annotation.</title>
        <authorList>
            <consortium name="The Broad Institute Genomics Platform"/>
            <consortium name="The Broad Institute Genome Sequencing Center for Infectious Disease"/>
            <person name="Wu L."/>
            <person name="Ma J."/>
        </authorList>
    </citation>
    <scope>NUCLEOTIDE SEQUENCE [LARGE SCALE GENOMIC DNA]</scope>
    <source>
        <strain evidence="2">ZS-35-S2</strain>
    </source>
</reference>
<proteinExistence type="predicted"/>
<keyword evidence="2" id="KW-1185">Reference proteome</keyword>
<dbReference type="Proteomes" id="UP001597371">
    <property type="component" value="Unassembled WGS sequence"/>
</dbReference>
<dbReference type="EMBL" id="JBHUIJ010000002">
    <property type="protein sequence ID" value="MFD2236393.1"/>
    <property type="molecule type" value="Genomic_DNA"/>
</dbReference>
<name>A0ABW5CJZ0_9HYPH</name>
<accession>A0ABW5CJZ0</accession>
<protein>
    <submittedName>
        <fullName evidence="1">DUF2267 domain-containing protein</fullName>
    </submittedName>
</protein>